<keyword evidence="4" id="KW-1185">Reference proteome</keyword>
<feature type="compositionally biased region" description="Basic residues" evidence="1">
    <location>
        <begin position="140"/>
        <end position="165"/>
    </location>
</feature>
<accession>A0A6A5KBF8</accession>
<feature type="transmembrane region" description="Helical" evidence="2">
    <location>
        <begin position="6"/>
        <end position="29"/>
    </location>
</feature>
<dbReference type="EMBL" id="ML975290">
    <property type="protein sequence ID" value="KAF1835245.1"/>
    <property type="molecule type" value="Genomic_DNA"/>
</dbReference>
<protein>
    <submittedName>
        <fullName evidence="3">Uncharacterized protein</fullName>
    </submittedName>
</protein>
<proteinExistence type="predicted"/>
<evidence type="ECO:0000256" key="2">
    <source>
        <dbReference type="SAM" id="Phobius"/>
    </source>
</evidence>
<sequence length="598" mass="65124">MYKREVIAVSVVVGLCAVTIMALVTRFFVAKAKHSATDNKHVVDGKAEQEQQLAQISSSWIRFFLPKQEQSKNHWVPNLSTIIKAGDEGLFSSTLFHDLPEHSGELPIEALYDAFANELRSRPFTERSSYPSDMTKFLARMKKPASPRRSKSVPHNRSSTKRQRKSINVSAMEMGLARGLSVKKPAAVLTPLRNGLRAEPEVKVDRSWMNEGQIAKYRNGKMNIKVTPAELTALSIILGSQGTTNQDTPTNTSAYGISLHFSPTEGAITLRHHPLSISQRHPPGTSISPLYAKHLAAGSLPYLSDKLGLHSLLITTETFEAIKAGTPLTPHPYLARTRESQALESWPSAQEPRFHILAPSTTPHAPPTLLAAIASLPFSGGLVPIASRPLVTSIRFIASAGLAPGRLLQRLEALVAKIHRHAPHLQLFGPLYADKNAPALFRERTKRVGRLGSEDPHVSELLVDKFARVARYVTVLRRLMGLLPLGNVVVDAVQDAVGLELGNSYSAAVAADAELPCVETQVQVQIEHSASVAHRCTTPSPTKSSKLSADTSSSATAFTLAKEVERVLKMDLPFDVKTVALVARMVLVAWTLSVDCVG</sequence>
<keyword evidence="2" id="KW-0812">Transmembrane</keyword>
<evidence type="ECO:0000256" key="1">
    <source>
        <dbReference type="SAM" id="MobiDB-lite"/>
    </source>
</evidence>
<organism evidence="3 4">
    <name type="scientific">Decorospora gaudefroyi</name>
    <dbReference type="NCBI Taxonomy" id="184978"/>
    <lineage>
        <taxon>Eukaryota</taxon>
        <taxon>Fungi</taxon>
        <taxon>Dikarya</taxon>
        <taxon>Ascomycota</taxon>
        <taxon>Pezizomycotina</taxon>
        <taxon>Dothideomycetes</taxon>
        <taxon>Pleosporomycetidae</taxon>
        <taxon>Pleosporales</taxon>
        <taxon>Pleosporineae</taxon>
        <taxon>Pleosporaceae</taxon>
        <taxon>Decorospora</taxon>
    </lineage>
</organism>
<name>A0A6A5KBF8_9PLEO</name>
<dbReference type="OrthoDB" id="5245206at2759"/>
<dbReference type="Proteomes" id="UP000800040">
    <property type="component" value="Unassembled WGS sequence"/>
</dbReference>
<keyword evidence="2" id="KW-0472">Membrane</keyword>
<evidence type="ECO:0000313" key="3">
    <source>
        <dbReference type="EMBL" id="KAF1835245.1"/>
    </source>
</evidence>
<feature type="region of interest" description="Disordered" evidence="1">
    <location>
        <begin position="140"/>
        <end position="166"/>
    </location>
</feature>
<keyword evidence="2" id="KW-1133">Transmembrane helix</keyword>
<gene>
    <name evidence="3" type="ORF">BDW02DRAFT_588320</name>
</gene>
<dbReference type="AlphaFoldDB" id="A0A6A5KBF8"/>
<evidence type="ECO:0000313" key="4">
    <source>
        <dbReference type="Proteomes" id="UP000800040"/>
    </source>
</evidence>
<reference evidence="3" key="1">
    <citation type="submission" date="2020-01" db="EMBL/GenBank/DDBJ databases">
        <authorList>
            <consortium name="DOE Joint Genome Institute"/>
            <person name="Haridas S."/>
            <person name="Albert R."/>
            <person name="Binder M."/>
            <person name="Bloem J."/>
            <person name="Labutti K."/>
            <person name="Salamov A."/>
            <person name="Andreopoulos B."/>
            <person name="Baker S.E."/>
            <person name="Barry K."/>
            <person name="Bills G."/>
            <person name="Bluhm B.H."/>
            <person name="Cannon C."/>
            <person name="Castanera R."/>
            <person name="Culley D.E."/>
            <person name="Daum C."/>
            <person name="Ezra D."/>
            <person name="Gonzalez J.B."/>
            <person name="Henrissat B."/>
            <person name="Kuo A."/>
            <person name="Liang C."/>
            <person name="Lipzen A."/>
            <person name="Lutzoni F."/>
            <person name="Magnuson J."/>
            <person name="Mondo S."/>
            <person name="Nolan M."/>
            <person name="Ohm R."/>
            <person name="Pangilinan J."/>
            <person name="Park H.-J."/>
            <person name="Ramirez L."/>
            <person name="Alfaro M."/>
            <person name="Sun H."/>
            <person name="Tritt A."/>
            <person name="Yoshinaga Y."/>
            <person name="Zwiers L.-H."/>
            <person name="Turgeon B.G."/>
            <person name="Goodwin S.B."/>
            <person name="Spatafora J.W."/>
            <person name="Crous P.W."/>
            <person name="Grigoriev I.V."/>
        </authorList>
    </citation>
    <scope>NUCLEOTIDE SEQUENCE</scope>
    <source>
        <strain evidence="3">P77</strain>
    </source>
</reference>